<feature type="compositionally biased region" description="Basic and acidic residues" evidence="1">
    <location>
        <begin position="178"/>
        <end position="251"/>
    </location>
</feature>
<name>A0A2U1S7I5_9EURY</name>
<feature type="region of interest" description="Disordered" evidence="1">
    <location>
        <begin position="178"/>
        <end position="292"/>
    </location>
</feature>
<proteinExistence type="predicted"/>
<protein>
    <submittedName>
        <fullName evidence="3">Uncharacterized protein</fullName>
    </submittedName>
</protein>
<feature type="transmembrane region" description="Helical" evidence="2">
    <location>
        <begin position="6"/>
        <end position="27"/>
    </location>
</feature>
<feature type="compositionally biased region" description="Basic and acidic residues" evidence="1">
    <location>
        <begin position="260"/>
        <end position="270"/>
    </location>
</feature>
<evidence type="ECO:0000313" key="3">
    <source>
        <dbReference type="EMBL" id="PWB86083.1"/>
    </source>
</evidence>
<feature type="compositionally biased region" description="Low complexity" evidence="1">
    <location>
        <begin position="63"/>
        <end position="77"/>
    </location>
</feature>
<keyword evidence="2" id="KW-1133">Transmembrane helix</keyword>
<keyword evidence="2" id="KW-0472">Membrane</keyword>
<comment type="caution">
    <text evidence="3">The sequence shown here is derived from an EMBL/GenBank/DDBJ whole genome shotgun (WGS) entry which is preliminary data.</text>
</comment>
<dbReference type="EMBL" id="MZGU01000004">
    <property type="protein sequence ID" value="PWB86083.1"/>
    <property type="molecule type" value="Genomic_DNA"/>
</dbReference>
<reference evidence="3 4" key="1">
    <citation type="submission" date="2017-03" db="EMBL/GenBank/DDBJ databases">
        <title>Genome sequence of Methanobrevibacter wosei.</title>
        <authorList>
            <person name="Poehlein A."/>
            <person name="Seedorf H."/>
            <person name="Daniel R."/>
        </authorList>
    </citation>
    <scope>NUCLEOTIDE SEQUENCE [LARGE SCALE GENOMIC DNA]</scope>
    <source>
        <strain evidence="3 4">DSM 11979</strain>
    </source>
</reference>
<sequence length="549" mass="63537">MPGHTGLIIFNIFLIGVIAIIIVKLYYRKSEGPKTLSKQEPEETFSFTEAISSRKNLFSSNDSSTENVSENNFFNNEQIPSKPRSSKQPQYFQRRKENIYTEEQIPRQEQVIRQAPRHQEVKATQEENIYSFDKINFTDRPTGVIKTEAPITKEHRDIMTNHVDRIVETEEARIEEDLKKKEETKEDSELKDLFTIDELIKESKRKDEERKNESENIKRKSEEIKNKSSAKNDEPTIADELKTNDSVKEEPTITDEIEEEIKKTEEKNSDDTLDNSDEVIGTPTLKTPTKVEKSINDVINDTVEEESIEENNKNQNKLVDETKIDDIEVITPDEDTFGTPIEDSGLFEEKTYDEDIFNEAPTEKEYEEYNDLDYRKDLDKIKNKVRSSKLFNDFKNKLQEYRDEKEEGSTDDEADFIRNISYYDNATSYGNDFETYGNSYEPIEPITPSEQEIREENTRNLISITRESSSPTQTASVAKSEGSSGPARNSIKININNSETVLKKNDEIIFKYNGDTYSSKVYSIIGNDITVKFRGKRVKIKPSDVKKVF</sequence>
<accession>A0A2U1S7I5</accession>
<evidence type="ECO:0000313" key="4">
    <source>
        <dbReference type="Proteomes" id="UP000245577"/>
    </source>
</evidence>
<gene>
    <name evidence="3" type="ORF">MBBWO_09370</name>
</gene>
<dbReference type="Proteomes" id="UP000245577">
    <property type="component" value="Unassembled WGS sequence"/>
</dbReference>
<dbReference type="OrthoDB" id="78399at2157"/>
<dbReference type="RefSeq" id="WP_116669722.1">
    <property type="nucleotide sequence ID" value="NZ_MZGU01000004.1"/>
</dbReference>
<feature type="region of interest" description="Disordered" evidence="1">
    <location>
        <begin position="58"/>
        <end position="91"/>
    </location>
</feature>
<keyword evidence="4" id="KW-1185">Reference proteome</keyword>
<dbReference type="AlphaFoldDB" id="A0A2U1S7I5"/>
<keyword evidence="2" id="KW-0812">Transmembrane</keyword>
<feature type="region of interest" description="Disordered" evidence="1">
    <location>
        <begin position="329"/>
        <end position="351"/>
    </location>
</feature>
<evidence type="ECO:0000256" key="2">
    <source>
        <dbReference type="SAM" id="Phobius"/>
    </source>
</evidence>
<feature type="region of interest" description="Disordered" evidence="1">
    <location>
        <begin position="465"/>
        <end position="491"/>
    </location>
</feature>
<organism evidence="3 4">
    <name type="scientific">Methanobrevibacter woesei</name>
    <dbReference type="NCBI Taxonomy" id="190976"/>
    <lineage>
        <taxon>Archaea</taxon>
        <taxon>Methanobacteriati</taxon>
        <taxon>Methanobacteriota</taxon>
        <taxon>Methanomada group</taxon>
        <taxon>Methanobacteria</taxon>
        <taxon>Methanobacteriales</taxon>
        <taxon>Methanobacteriaceae</taxon>
        <taxon>Methanobrevibacter</taxon>
    </lineage>
</organism>
<evidence type="ECO:0000256" key="1">
    <source>
        <dbReference type="SAM" id="MobiDB-lite"/>
    </source>
</evidence>